<dbReference type="Proteomes" id="UP000184442">
    <property type="component" value="Unassembled WGS sequence"/>
</dbReference>
<keyword evidence="3 9" id="KW-0963">Cytoplasm</keyword>
<evidence type="ECO:0000256" key="2">
    <source>
        <dbReference type="ARBA" id="ARBA00008711"/>
    </source>
</evidence>
<evidence type="ECO:0000256" key="6">
    <source>
        <dbReference type="ARBA" id="ARBA00022763"/>
    </source>
</evidence>
<comment type="catalytic activity">
    <reaction evidence="8 9">
        <text>a 6-O-methyl-2'-deoxyguanosine in DNA + L-cysteinyl-[protein] = S-methyl-L-cysteinyl-[protein] + a 2'-deoxyguanosine in DNA</text>
        <dbReference type="Rhea" id="RHEA:24000"/>
        <dbReference type="Rhea" id="RHEA-COMP:10131"/>
        <dbReference type="Rhea" id="RHEA-COMP:10132"/>
        <dbReference type="Rhea" id="RHEA-COMP:11367"/>
        <dbReference type="Rhea" id="RHEA-COMP:11368"/>
        <dbReference type="ChEBI" id="CHEBI:29950"/>
        <dbReference type="ChEBI" id="CHEBI:82612"/>
        <dbReference type="ChEBI" id="CHEBI:85445"/>
        <dbReference type="ChEBI" id="CHEBI:85448"/>
        <dbReference type="EC" id="2.1.1.63"/>
    </reaction>
</comment>
<dbReference type="GO" id="GO:0003908">
    <property type="term" value="F:methylated-DNA-[protein]-cysteine S-methyltransferase activity"/>
    <property type="evidence" value="ECO:0007669"/>
    <property type="project" value="UniProtKB-UniRule"/>
</dbReference>
<comment type="similarity">
    <text evidence="2 9">Belongs to the MGMT family.</text>
</comment>
<sequence>MSIFFYDFDIGKIGIGEKDGRITNLYFTAEGIPQNIKMHESPILKETYRQLNLYFQGRLKKFTVPLNPEGTVFMKQVWASICEIPYGTTISYKDLAINLGKPNAARAVGHANSRNPIPILIPCHRVVGVNGRLTGYSGGIELKKKLLELEMAKGYGNF</sequence>
<evidence type="ECO:0000256" key="3">
    <source>
        <dbReference type="ARBA" id="ARBA00022490"/>
    </source>
</evidence>
<dbReference type="Gene3D" id="3.30.160.70">
    <property type="entry name" value="Methylated DNA-protein cysteine methyltransferase domain"/>
    <property type="match status" value="1"/>
</dbReference>
<evidence type="ECO:0000256" key="5">
    <source>
        <dbReference type="ARBA" id="ARBA00022679"/>
    </source>
</evidence>
<dbReference type="InterPro" id="IPR008332">
    <property type="entry name" value="MethylG_MeTrfase_N"/>
</dbReference>
<feature type="domain" description="Methylguanine DNA methyltransferase ribonuclease-like" evidence="11">
    <location>
        <begin position="5"/>
        <end position="67"/>
    </location>
</feature>
<dbReference type="Pfam" id="PF02870">
    <property type="entry name" value="Methyltransf_1N"/>
    <property type="match status" value="1"/>
</dbReference>
<dbReference type="Gene3D" id="1.10.10.10">
    <property type="entry name" value="Winged helix-like DNA-binding domain superfamily/Winged helix DNA-binding domain"/>
    <property type="match status" value="1"/>
</dbReference>
<dbReference type="STRING" id="1122184.SAMN02745176_00832"/>
<dbReference type="InterPro" id="IPR036388">
    <property type="entry name" value="WH-like_DNA-bd_sf"/>
</dbReference>
<dbReference type="OrthoDB" id="9802228at2"/>
<organism evidence="12 13">
    <name type="scientific">Lutispora thermophila DSM 19022</name>
    <dbReference type="NCBI Taxonomy" id="1122184"/>
    <lineage>
        <taxon>Bacteria</taxon>
        <taxon>Bacillati</taxon>
        <taxon>Bacillota</taxon>
        <taxon>Clostridia</taxon>
        <taxon>Lutisporales</taxon>
        <taxon>Lutisporaceae</taxon>
        <taxon>Lutispora</taxon>
    </lineage>
</organism>
<evidence type="ECO:0000313" key="13">
    <source>
        <dbReference type="Proteomes" id="UP000184442"/>
    </source>
</evidence>
<name>A0A1M6CLV9_9FIRM</name>
<dbReference type="Pfam" id="PF01035">
    <property type="entry name" value="DNA_binding_1"/>
    <property type="match status" value="1"/>
</dbReference>
<comment type="miscellaneous">
    <text evidence="9">This enzyme catalyzes only one turnover and therefore is not strictly catalytic. According to one definition, an enzyme is a biocatalyst that acts repeatedly and over many reaction cycles.</text>
</comment>
<keyword evidence="6 9" id="KW-0227">DNA damage</keyword>
<dbReference type="EMBL" id="FQZS01000005">
    <property type="protein sequence ID" value="SHI61698.1"/>
    <property type="molecule type" value="Genomic_DNA"/>
</dbReference>
<comment type="function">
    <text evidence="9">Involved in the cellular defense against the biological effects of O6-methylguanine (O6-MeG) and O4-methylthymine (O4-MeT) in DNA. Repairs the methylated nucleobase in DNA by stoichiometrically transferring the methyl group to a cysteine residue in the enzyme. This is a suicide reaction: the enzyme is irreversibly inactivated.</text>
</comment>
<dbReference type="SUPFAM" id="SSF53155">
    <property type="entry name" value="Methylated DNA-protein cysteine methyltransferase domain"/>
    <property type="match status" value="1"/>
</dbReference>
<dbReference type="SUPFAM" id="SSF46767">
    <property type="entry name" value="Methylated DNA-protein cysteine methyltransferase, C-terminal domain"/>
    <property type="match status" value="1"/>
</dbReference>
<dbReference type="AlphaFoldDB" id="A0A1M6CLV9"/>
<dbReference type="InterPro" id="IPR001497">
    <property type="entry name" value="MethylDNA_cys_MeTrfase_AS"/>
</dbReference>
<dbReference type="GO" id="GO:0006307">
    <property type="term" value="P:DNA alkylation repair"/>
    <property type="evidence" value="ECO:0007669"/>
    <property type="project" value="UniProtKB-UniRule"/>
</dbReference>
<dbReference type="CDD" id="cd06445">
    <property type="entry name" value="ATase"/>
    <property type="match status" value="1"/>
</dbReference>
<evidence type="ECO:0000313" key="12">
    <source>
        <dbReference type="EMBL" id="SHI61698.1"/>
    </source>
</evidence>
<keyword evidence="13" id="KW-1185">Reference proteome</keyword>
<evidence type="ECO:0000256" key="7">
    <source>
        <dbReference type="ARBA" id="ARBA00023204"/>
    </source>
</evidence>
<proteinExistence type="inferred from homology"/>
<dbReference type="NCBIfam" id="TIGR00589">
    <property type="entry name" value="ogt"/>
    <property type="match status" value="1"/>
</dbReference>
<reference evidence="12 13" key="1">
    <citation type="submission" date="2016-11" db="EMBL/GenBank/DDBJ databases">
        <authorList>
            <person name="Jaros S."/>
            <person name="Januszkiewicz K."/>
            <person name="Wedrychowicz H."/>
        </authorList>
    </citation>
    <scope>NUCLEOTIDE SEQUENCE [LARGE SCALE GENOMIC DNA]</scope>
    <source>
        <strain evidence="12 13">DSM 19022</strain>
    </source>
</reference>
<dbReference type="FunFam" id="1.10.10.10:FF:000214">
    <property type="entry name" value="Methylated-DNA--protein-cysteine methyltransferase"/>
    <property type="match status" value="1"/>
</dbReference>
<evidence type="ECO:0000256" key="8">
    <source>
        <dbReference type="ARBA" id="ARBA00049348"/>
    </source>
</evidence>
<dbReference type="PROSITE" id="PS00374">
    <property type="entry name" value="MGMT"/>
    <property type="match status" value="1"/>
</dbReference>
<protein>
    <recommendedName>
        <fullName evidence="9">Methylated-DNA--protein-cysteine methyltransferase</fullName>
        <ecNumber evidence="9">2.1.1.63</ecNumber>
    </recommendedName>
    <alternativeName>
        <fullName evidence="9">6-O-methylguanine-DNA methyltransferase</fullName>
        <shortName evidence="9">MGMT</shortName>
    </alternativeName>
    <alternativeName>
        <fullName evidence="9">O-6-methylguanine-DNA-alkyltransferase</fullName>
    </alternativeName>
</protein>
<evidence type="ECO:0000259" key="11">
    <source>
        <dbReference type="Pfam" id="PF02870"/>
    </source>
</evidence>
<comment type="catalytic activity">
    <reaction evidence="1 9">
        <text>a 4-O-methyl-thymidine in DNA + L-cysteinyl-[protein] = a thymidine in DNA + S-methyl-L-cysteinyl-[protein]</text>
        <dbReference type="Rhea" id="RHEA:53428"/>
        <dbReference type="Rhea" id="RHEA-COMP:10131"/>
        <dbReference type="Rhea" id="RHEA-COMP:10132"/>
        <dbReference type="Rhea" id="RHEA-COMP:13555"/>
        <dbReference type="Rhea" id="RHEA-COMP:13556"/>
        <dbReference type="ChEBI" id="CHEBI:29950"/>
        <dbReference type="ChEBI" id="CHEBI:82612"/>
        <dbReference type="ChEBI" id="CHEBI:137386"/>
        <dbReference type="ChEBI" id="CHEBI:137387"/>
        <dbReference type="EC" id="2.1.1.63"/>
    </reaction>
</comment>
<gene>
    <name evidence="12" type="ORF">SAMN02745176_00832</name>
</gene>
<dbReference type="InterPro" id="IPR023546">
    <property type="entry name" value="MGMT"/>
</dbReference>
<keyword evidence="4 9" id="KW-0489">Methyltransferase</keyword>
<accession>A0A1M6CLV9</accession>
<evidence type="ECO:0000256" key="4">
    <source>
        <dbReference type="ARBA" id="ARBA00022603"/>
    </source>
</evidence>
<dbReference type="InterPro" id="IPR036631">
    <property type="entry name" value="MGMT_N_sf"/>
</dbReference>
<evidence type="ECO:0000259" key="10">
    <source>
        <dbReference type="Pfam" id="PF01035"/>
    </source>
</evidence>
<feature type="active site" description="Nucleophile; methyl group acceptor" evidence="9">
    <location>
        <position position="123"/>
    </location>
</feature>
<dbReference type="GO" id="GO:0005737">
    <property type="term" value="C:cytoplasm"/>
    <property type="evidence" value="ECO:0007669"/>
    <property type="project" value="UniProtKB-SubCell"/>
</dbReference>
<dbReference type="PANTHER" id="PTHR10815:SF5">
    <property type="entry name" value="METHYLATED-DNA--PROTEIN-CYSTEINE METHYLTRANSFERASE"/>
    <property type="match status" value="1"/>
</dbReference>
<evidence type="ECO:0000256" key="9">
    <source>
        <dbReference type="HAMAP-Rule" id="MF_00772"/>
    </source>
</evidence>
<evidence type="ECO:0000256" key="1">
    <source>
        <dbReference type="ARBA" id="ARBA00001286"/>
    </source>
</evidence>
<feature type="domain" description="Methylated-DNA-[protein]-cysteine S-methyltransferase DNA binding" evidence="10">
    <location>
        <begin position="73"/>
        <end position="151"/>
    </location>
</feature>
<dbReference type="InterPro" id="IPR014048">
    <property type="entry name" value="MethylDNA_cys_MeTrfase_DNA-bd"/>
</dbReference>
<dbReference type="PANTHER" id="PTHR10815">
    <property type="entry name" value="METHYLATED-DNA--PROTEIN-CYSTEINE METHYLTRANSFERASE"/>
    <property type="match status" value="1"/>
</dbReference>
<keyword evidence="7 9" id="KW-0234">DNA repair</keyword>
<dbReference type="HAMAP" id="MF_00772">
    <property type="entry name" value="OGT"/>
    <property type="match status" value="1"/>
</dbReference>
<dbReference type="RefSeq" id="WP_073024838.1">
    <property type="nucleotide sequence ID" value="NZ_FQZS01000005.1"/>
</dbReference>
<comment type="subcellular location">
    <subcellularLocation>
        <location evidence="9">Cytoplasm</location>
    </subcellularLocation>
</comment>
<dbReference type="GO" id="GO:0032259">
    <property type="term" value="P:methylation"/>
    <property type="evidence" value="ECO:0007669"/>
    <property type="project" value="UniProtKB-KW"/>
</dbReference>
<keyword evidence="5 9" id="KW-0808">Transferase</keyword>
<dbReference type="EC" id="2.1.1.63" evidence="9"/>
<dbReference type="InterPro" id="IPR036217">
    <property type="entry name" value="MethylDNA_cys_MeTrfase_DNAb"/>
</dbReference>